<keyword evidence="3" id="KW-1185">Reference proteome</keyword>
<gene>
    <name evidence="2" type="ORF">JZY06_08020</name>
</gene>
<evidence type="ECO:0000313" key="2">
    <source>
        <dbReference type="EMBL" id="MBN9644554.1"/>
    </source>
</evidence>
<dbReference type="EMBL" id="JAFLEQ010000015">
    <property type="protein sequence ID" value="MBN9644554.1"/>
    <property type="molecule type" value="Genomic_DNA"/>
</dbReference>
<comment type="caution">
    <text evidence="2">The sequence shown here is derived from an EMBL/GenBank/DDBJ whole genome shotgun (WGS) entry which is preliminary data.</text>
</comment>
<protein>
    <submittedName>
        <fullName evidence="2">Uncharacterized protein</fullName>
    </submittedName>
</protein>
<organism evidence="2 3">
    <name type="scientific">Corynebacterium mendelii</name>
    <dbReference type="NCBI Taxonomy" id="2765362"/>
    <lineage>
        <taxon>Bacteria</taxon>
        <taxon>Bacillati</taxon>
        <taxon>Actinomycetota</taxon>
        <taxon>Actinomycetes</taxon>
        <taxon>Mycobacteriales</taxon>
        <taxon>Corynebacteriaceae</taxon>
        <taxon>Corynebacterium</taxon>
    </lineage>
</organism>
<name>A0A939IU50_9CORY</name>
<dbReference type="Proteomes" id="UP000664332">
    <property type="component" value="Unassembled WGS sequence"/>
</dbReference>
<evidence type="ECO:0000313" key="3">
    <source>
        <dbReference type="Proteomes" id="UP000664332"/>
    </source>
</evidence>
<feature type="region of interest" description="Disordered" evidence="1">
    <location>
        <begin position="1"/>
        <end position="38"/>
    </location>
</feature>
<accession>A0A939IU50</accession>
<sequence length="135" mass="14966">MSTTLRCQPVPHHHELAGPRVLVRQPPEKTPPHPASTCPRERVTAVFTHRLLTLPASLPESPRQTFSGRFPLAAEKAAAVSARVPHTYPKHQFSKVIAPSPQPDYLFTGCDKEIFSLLEAQAFVIFIATGIFYTI</sequence>
<reference evidence="2" key="1">
    <citation type="submission" date="2021-03" db="EMBL/GenBank/DDBJ databases">
        <authorList>
            <person name="Sun Q."/>
        </authorList>
    </citation>
    <scope>NUCLEOTIDE SEQUENCE</scope>
    <source>
        <strain evidence="2">CCM 8862</strain>
    </source>
</reference>
<evidence type="ECO:0000256" key="1">
    <source>
        <dbReference type="SAM" id="MobiDB-lite"/>
    </source>
</evidence>
<dbReference type="AlphaFoldDB" id="A0A939IU50"/>
<proteinExistence type="predicted"/>